<evidence type="ECO:0000313" key="3">
    <source>
        <dbReference type="Proteomes" id="UP000315471"/>
    </source>
</evidence>
<protein>
    <submittedName>
        <fullName evidence="2">Uncharacterized protein</fullName>
    </submittedName>
</protein>
<dbReference type="RefSeq" id="WP_146602081.1">
    <property type="nucleotide sequence ID" value="NZ_SJPY01000008.1"/>
</dbReference>
<reference evidence="2 3" key="1">
    <citation type="submission" date="2019-02" db="EMBL/GenBank/DDBJ databases">
        <title>Deep-cultivation of Planctomycetes and their phenomic and genomic characterization uncovers novel biology.</title>
        <authorList>
            <person name="Wiegand S."/>
            <person name="Jogler M."/>
            <person name="Boedeker C."/>
            <person name="Pinto D."/>
            <person name="Vollmers J."/>
            <person name="Rivas-Marin E."/>
            <person name="Kohn T."/>
            <person name="Peeters S.H."/>
            <person name="Heuer A."/>
            <person name="Rast P."/>
            <person name="Oberbeckmann S."/>
            <person name="Bunk B."/>
            <person name="Jeske O."/>
            <person name="Meyerdierks A."/>
            <person name="Storesund J.E."/>
            <person name="Kallscheuer N."/>
            <person name="Luecker S."/>
            <person name="Lage O.M."/>
            <person name="Pohl T."/>
            <person name="Merkel B.J."/>
            <person name="Hornburger P."/>
            <person name="Mueller R.-W."/>
            <person name="Bruemmer F."/>
            <person name="Labrenz M."/>
            <person name="Spormann A.M."/>
            <person name="Op Den Camp H."/>
            <person name="Overmann J."/>
            <person name="Amann R."/>
            <person name="Jetten M.S.M."/>
            <person name="Mascher T."/>
            <person name="Medema M.H."/>
            <person name="Devos D.P."/>
            <person name="Kaster A.-K."/>
            <person name="Ovreas L."/>
            <person name="Rohde M."/>
            <person name="Galperin M.Y."/>
            <person name="Jogler C."/>
        </authorList>
    </citation>
    <scope>NUCLEOTIDE SEQUENCE [LARGE SCALE GENOMIC DNA]</scope>
    <source>
        <strain evidence="2 3">Q31b</strain>
    </source>
</reference>
<name>A0A5C6DKS3_9BACT</name>
<keyword evidence="3" id="KW-1185">Reference proteome</keyword>
<sequence>MKCKVGDKKIHHSTSGMSRDPSSSSVVFENRIDTLVLVSELSGASPDESSELAGESNRPKDCRNDAYASQDKLRELDVTHGVVGHMGWEGVSEQGHTVFFTTFLYDRGCILEGSGGG</sequence>
<dbReference type="Proteomes" id="UP000315471">
    <property type="component" value="Unassembled WGS sequence"/>
</dbReference>
<accession>A0A5C6DKS3</accession>
<dbReference type="AlphaFoldDB" id="A0A5C6DKS3"/>
<organism evidence="2 3">
    <name type="scientific">Novipirellula aureliae</name>
    <dbReference type="NCBI Taxonomy" id="2527966"/>
    <lineage>
        <taxon>Bacteria</taxon>
        <taxon>Pseudomonadati</taxon>
        <taxon>Planctomycetota</taxon>
        <taxon>Planctomycetia</taxon>
        <taxon>Pirellulales</taxon>
        <taxon>Pirellulaceae</taxon>
        <taxon>Novipirellula</taxon>
    </lineage>
</organism>
<dbReference type="EMBL" id="SJPY01000008">
    <property type="protein sequence ID" value="TWU36694.1"/>
    <property type="molecule type" value="Genomic_DNA"/>
</dbReference>
<comment type="caution">
    <text evidence="2">The sequence shown here is derived from an EMBL/GenBank/DDBJ whole genome shotgun (WGS) entry which is preliminary data.</text>
</comment>
<feature type="region of interest" description="Disordered" evidence="1">
    <location>
        <begin position="42"/>
        <end position="66"/>
    </location>
</feature>
<gene>
    <name evidence="2" type="ORF">Q31b_49760</name>
</gene>
<feature type="compositionally biased region" description="Polar residues" evidence="1">
    <location>
        <begin position="13"/>
        <end position="25"/>
    </location>
</feature>
<proteinExistence type="predicted"/>
<evidence type="ECO:0000256" key="1">
    <source>
        <dbReference type="SAM" id="MobiDB-lite"/>
    </source>
</evidence>
<evidence type="ECO:0000313" key="2">
    <source>
        <dbReference type="EMBL" id="TWU36694.1"/>
    </source>
</evidence>
<feature type="region of interest" description="Disordered" evidence="1">
    <location>
        <begin position="1"/>
        <end position="25"/>
    </location>
</feature>